<name>A0ABZ0GKJ5_9GAMM</name>
<gene>
    <name evidence="4" type="ORF">RI844_13505</name>
</gene>
<feature type="domain" description="N-acetyltransferase" evidence="3">
    <location>
        <begin position="2"/>
        <end position="150"/>
    </location>
</feature>
<dbReference type="InterPro" id="IPR051016">
    <property type="entry name" value="Diverse_Substrate_AcTransf"/>
</dbReference>
<evidence type="ECO:0000256" key="1">
    <source>
        <dbReference type="ARBA" id="ARBA00022679"/>
    </source>
</evidence>
<keyword evidence="2" id="KW-0012">Acyltransferase</keyword>
<evidence type="ECO:0000259" key="3">
    <source>
        <dbReference type="PROSITE" id="PS51186"/>
    </source>
</evidence>
<accession>A0ABZ0GKJ5</accession>
<keyword evidence="1" id="KW-0808">Transferase</keyword>
<dbReference type="Proteomes" id="UP001301442">
    <property type="component" value="Chromosome"/>
</dbReference>
<proteinExistence type="predicted"/>
<keyword evidence="5" id="KW-1185">Reference proteome</keyword>
<evidence type="ECO:0000256" key="2">
    <source>
        <dbReference type="ARBA" id="ARBA00023315"/>
    </source>
</evidence>
<dbReference type="InterPro" id="IPR000182">
    <property type="entry name" value="GNAT_dom"/>
</dbReference>
<evidence type="ECO:0000313" key="5">
    <source>
        <dbReference type="Proteomes" id="UP001301442"/>
    </source>
</evidence>
<organism evidence="4 5">
    <name type="scientific">Thalassotalea fonticola</name>
    <dbReference type="NCBI Taxonomy" id="3065649"/>
    <lineage>
        <taxon>Bacteria</taxon>
        <taxon>Pseudomonadati</taxon>
        <taxon>Pseudomonadota</taxon>
        <taxon>Gammaproteobacteria</taxon>
        <taxon>Alteromonadales</taxon>
        <taxon>Colwelliaceae</taxon>
        <taxon>Thalassotalea</taxon>
    </lineage>
</organism>
<dbReference type="InterPro" id="IPR016181">
    <property type="entry name" value="Acyl_CoA_acyltransferase"/>
</dbReference>
<dbReference type="RefSeq" id="WP_348395197.1">
    <property type="nucleotide sequence ID" value="NZ_CP136600.1"/>
</dbReference>
<dbReference type="EMBL" id="CP136600">
    <property type="protein sequence ID" value="WOH36384.1"/>
    <property type="molecule type" value="Genomic_DNA"/>
</dbReference>
<dbReference type="SUPFAM" id="SSF55729">
    <property type="entry name" value="Acyl-CoA N-acyltransferases (Nat)"/>
    <property type="match status" value="1"/>
</dbReference>
<dbReference type="PANTHER" id="PTHR10545:SF29">
    <property type="entry name" value="GH14572P-RELATED"/>
    <property type="match status" value="1"/>
</dbReference>
<reference evidence="4 5" key="1">
    <citation type="submission" date="2023-09" db="EMBL/GenBank/DDBJ databases">
        <authorList>
            <person name="Qi X."/>
        </authorList>
    </citation>
    <scope>NUCLEOTIDE SEQUENCE [LARGE SCALE GENOMIC DNA]</scope>
    <source>
        <strain evidence="4 5">S1-1</strain>
    </source>
</reference>
<dbReference type="CDD" id="cd04301">
    <property type="entry name" value="NAT_SF"/>
    <property type="match status" value="1"/>
</dbReference>
<dbReference type="PANTHER" id="PTHR10545">
    <property type="entry name" value="DIAMINE N-ACETYLTRANSFERASE"/>
    <property type="match status" value="1"/>
</dbReference>
<dbReference type="Gene3D" id="3.40.630.30">
    <property type="match status" value="1"/>
</dbReference>
<protein>
    <submittedName>
        <fullName evidence="4">GNAT family N-acetyltransferase</fullName>
    </submittedName>
</protein>
<dbReference type="Pfam" id="PF00583">
    <property type="entry name" value="Acetyltransf_1"/>
    <property type="match status" value="1"/>
</dbReference>
<dbReference type="PROSITE" id="PS51186">
    <property type="entry name" value="GNAT"/>
    <property type="match status" value="1"/>
</dbReference>
<evidence type="ECO:0000313" key="4">
    <source>
        <dbReference type="EMBL" id="WOH36384.1"/>
    </source>
</evidence>
<sequence length="150" mass="16888">MVTVREATLSDVNIVHDLIIAIAKHHNQEQYVVTTKEELINSGFGDSPLFGVLVAEVDGKVAGYCSFTWNYSIWLGSSYMNIDDVFVWEKFRGKQIGESLMLKAKEVCVAKGASRIKWEVEQDNHGAIKFYERLGANLDVKGLFRWNVGS</sequence>